<dbReference type="Gene3D" id="2.60.120.780">
    <property type="entry name" value="PINIT domain"/>
    <property type="match status" value="1"/>
</dbReference>
<protein>
    <recommendedName>
        <fullName evidence="14">SP-RING-type domain-containing protein</fullName>
    </recommendedName>
</protein>
<keyword evidence="7" id="KW-0862">Zinc</keyword>
<keyword evidence="4" id="KW-0479">Metal-binding</keyword>
<sequence length="697" mass="74515">MSYGQALQKVNSWADFEIFIRGRVFTQTIPGLKHIALILQRHGNVYAGIRSSDRKSDMVDKLKSAFYGIKSRNDFQTYADVRVRCEAYAFGYTAESLNAALAQPTAVPPANGAPVNGAPPPAAGPSTAAAGSTGSAGFGVQRWQPQTATGGGSNGAAYPASSVPAPPERVPPREALMNAYREAAGPAAINHVPRGPILLEWKTSPMWKPVQAITNMEQLPDITAHESHTNRKERVTRLVLPNDVIAKLNMSHTSPTTTPHYSLRLFCASSDHYRPINARTNPYGTNKDIPIEYPSLPDVYVDGVGLPFKEKGLRGKAGSAPPFDLEKAPARRGYMPGRMMSVAFGHKGPTTGKNKSISKKFFYQLVLAEITTKEELLTRLGNLQPTNAGDSLDQLRKQQDEDDDIIAGTASLSLKDPLSYMRISRPVRSKKCSHLQCFEAQWWVESNATHPQWLCPHCSKELFFDDLIIDGYVSSILKAVPDDYDDVILEPSGEWHTEDNKYASEAWRAAHPPPAPPASAIPSVPPPSGPSSSTPGLETKPSLTQLNGNDSSNGGGAKRKVVEILDSDDEDSLRGKSSAAPSSRVSLSIPPVGARTGLNTPIIDLTLSDSEDEGPPPPPRAPAPAAANPVAAQVPRPHTSMGTSASDMAGADAFWRGNVNDGQGAGINGGSSSLPGSSTQSRPAAGAGRMPQMGTWD</sequence>
<dbReference type="PANTHER" id="PTHR10782:SF4">
    <property type="entry name" value="TONALLI, ISOFORM E"/>
    <property type="match status" value="1"/>
</dbReference>
<evidence type="ECO:0000313" key="13">
    <source>
        <dbReference type="Proteomes" id="UP000322245"/>
    </source>
</evidence>
<dbReference type="InterPro" id="IPR023321">
    <property type="entry name" value="PINIT"/>
</dbReference>
<dbReference type="PANTHER" id="PTHR10782">
    <property type="entry name" value="ZINC FINGER MIZ DOMAIN-CONTAINING PROTEIN"/>
    <property type="match status" value="1"/>
</dbReference>
<dbReference type="Pfam" id="PF14324">
    <property type="entry name" value="PINIT"/>
    <property type="match status" value="1"/>
</dbReference>
<evidence type="ECO:0000256" key="7">
    <source>
        <dbReference type="ARBA" id="ARBA00022833"/>
    </source>
</evidence>
<dbReference type="InterPro" id="IPR038654">
    <property type="entry name" value="PINIT_sf"/>
</dbReference>
<gene>
    <name evidence="12" type="ORF">B9479_004336</name>
</gene>
<dbReference type="GO" id="GO:0061665">
    <property type="term" value="F:SUMO ligase activity"/>
    <property type="evidence" value="ECO:0007669"/>
    <property type="project" value="TreeGrafter"/>
</dbReference>
<proteinExistence type="inferred from homology"/>
<feature type="compositionally biased region" description="Low complexity" evidence="9">
    <location>
        <begin position="577"/>
        <end position="588"/>
    </location>
</feature>
<dbReference type="Gene3D" id="3.30.40.10">
    <property type="entry name" value="Zinc/RING finger domain, C3HC4 (zinc finger)"/>
    <property type="match status" value="1"/>
</dbReference>
<feature type="compositionally biased region" description="Polar residues" evidence="9">
    <location>
        <begin position="541"/>
        <end position="552"/>
    </location>
</feature>
<feature type="compositionally biased region" description="Pro residues" evidence="9">
    <location>
        <begin position="511"/>
        <end position="529"/>
    </location>
</feature>
<dbReference type="PROSITE" id="PS51044">
    <property type="entry name" value="ZF_SP_RING"/>
    <property type="match status" value="1"/>
</dbReference>
<evidence type="ECO:0000256" key="3">
    <source>
        <dbReference type="ARBA" id="ARBA00022679"/>
    </source>
</evidence>
<accession>A0A5D3AUB6</accession>
<feature type="compositionally biased region" description="Low complexity" evidence="9">
    <location>
        <begin position="670"/>
        <end position="681"/>
    </location>
</feature>
<dbReference type="AlphaFoldDB" id="A0A5D3AUB6"/>
<dbReference type="UniPathway" id="UPA00886"/>
<evidence type="ECO:0000256" key="8">
    <source>
        <dbReference type="PROSITE-ProRule" id="PRU00452"/>
    </source>
</evidence>
<evidence type="ECO:0000256" key="9">
    <source>
        <dbReference type="SAM" id="MobiDB-lite"/>
    </source>
</evidence>
<comment type="caution">
    <text evidence="12">The sequence shown here is derived from an EMBL/GenBank/DDBJ whole genome shotgun (WGS) entry which is preliminary data.</text>
</comment>
<dbReference type="GO" id="GO:0016925">
    <property type="term" value="P:protein sumoylation"/>
    <property type="evidence" value="ECO:0007669"/>
    <property type="project" value="UniProtKB-UniPathway"/>
</dbReference>
<keyword evidence="5 8" id="KW-0863">Zinc-finger</keyword>
<evidence type="ECO:0000256" key="2">
    <source>
        <dbReference type="ARBA" id="ARBA00005383"/>
    </source>
</evidence>
<evidence type="ECO:0000259" key="10">
    <source>
        <dbReference type="PROSITE" id="PS51044"/>
    </source>
</evidence>
<organism evidence="12 13">
    <name type="scientific">Cryptococcus floricola</name>
    <dbReference type="NCBI Taxonomy" id="2591691"/>
    <lineage>
        <taxon>Eukaryota</taxon>
        <taxon>Fungi</taxon>
        <taxon>Dikarya</taxon>
        <taxon>Basidiomycota</taxon>
        <taxon>Agaricomycotina</taxon>
        <taxon>Tremellomycetes</taxon>
        <taxon>Tremellales</taxon>
        <taxon>Cryptococcaceae</taxon>
        <taxon>Cryptococcus</taxon>
    </lineage>
</organism>
<name>A0A5D3AUB6_9TREE</name>
<evidence type="ECO:0000256" key="6">
    <source>
        <dbReference type="ARBA" id="ARBA00022786"/>
    </source>
</evidence>
<dbReference type="InterPro" id="IPR004181">
    <property type="entry name" value="Znf_MIZ"/>
</dbReference>
<evidence type="ECO:0000256" key="1">
    <source>
        <dbReference type="ARBA" id="ARBA00004718"/>
    </source>
</evidence>
<feature type="region of interest" description="Disordered" evidence="9">
    <location>
        <begin position="508"/>
        <end position="697"/>
    </location>
</feature>
<dbReference type="InterPro" id="IPR013083">
    <property type="entry name" value="Znf_RING/FYVE/PHD"/>
</dbReference>
<dbReference type="EMBL" id="NIDF01000048">
    <property type="protein sequence ID" value="TYJ55025.1"/>
    <property type="molecule type" value="Genomic_DNA"/>
</dbReference>
<dbReference type="PROSITE" id="PS51466">
    <property type="entry name" value="PINIT"/>
    <property type="match status" value="1"/>
</dbReference>
<dbReference type="Pfam" id="PF02891">
    <property type="entry name" value="zf-MIZ"/>
    <property type="match status" value="1"/>
</dbReference>
<evidence type="ECO:0000259" key="11">
    <source>
        <dbReference type="PROSITE" id="PS51466"/>
    </source>
</evidence>
<comment type="pathway">
    <text evidence="1">Protein modification; protein sumoylation.</text>
</comment>
<feature type="compositionally biased region" description="Low complexity" evidence="9">
    <location>
        <begin position="623"/>
        <end position="637"/>
    </location>
</feature>
<feature type="region of interest" description="Disordered" evidence="9">
    <location>
        <begin position="111"/>
        <end position="168"/>
    </location>
</feature>
<dbReference type="GO" id="GO:0000785">
    <property type="term" value="C:chromatin"/>
    <property type="evidence" value="ECO:0007669"/>
    <property type="project" value="TreeGrafter"/>
</dbReference>
<comment type="similarity">
    <text evidence="2">Belongs to the PIAS family.</text>
</comment>
<evidence type="ECO:0000256" key="5">
    <source>
        <dbReference type="ARBA" id="ARBA00022771"/>
    </source>
</evidence>
<keyword evidence="13" id="KW-1185">Reference proteome</keyword>
<feature type="compositionally biased region" description="Low complexity" evidence="9">
    <location>
        <begin position="124"/>
        <end position="135"/>
    </location>
</feature>
<dbReference type="Proteomes" id="UP000322245">
    <property type="component" value="Unassembled WGS sequence"/>
</dbReference>
<keyword evidence="3" id="KW-0808">Transferase</keyword>
<evidence type="ECO:0000313" key="12">
    <source>
        <dbReference type="EMBL" id="TYJ55025.1"/>
    </source>
</evidence>
<reference evidence="12 13" key="1">
    <citation type="submission" date="2017-05" db="EMBL/GenBank/DDBJ databases">
        <title>The Genome Sequence of Tsuchiyaea wingfieldii DSM 27421.</title>
        <authorList>
            <person name="Cuomo C."/>
            <person name="Passer A."/>
            <person name="Billmyre B."/>
            <person name="Heitman J."/>
        </authorList>
    </citation>
    <scope>NUCLEOTIDE SEQUENCE [LARGE SCALE GENOMIC DNA]</scope>
    <source>
        <strain evidence="12 13">DSM 27421</strain>
    </source>
</reference>
<keyword evidence="6" id="KW-0833">Ubl conjugation pathway</keyword>
<feature type="domain" description="SP-RING-type" evidence="10">
    <location>
        <begin position="401"/>
        <end position="482"/>
    </location>
</feature>
<feature type="domain" description="PINIT" evidence="11">
    <location>
        <begin position="190"/>
        <end position="371"/>
    </location>
</feature>
<evidence type="ECO:0000256" key="4">
    <source>
        <dbReference type="ARBA" id="ARBA00022723"/>
    </source>
</evidence>
<dbReference type="GO" id="GO:0008270">
    <property type="term" value="F:zinc ion binding"/>
    <property type="evidence" value="ECO:0007669"/>
    <property type="project" value="UniProtKB-KW"/>
</dbReference>
<evidence type="ECO:0008006" key="14">
    <source>
        <dbReference type="Google" id="ProtNLM"/>
    </source>
</evidence>